<protein>
    <submittedName>
        <fullName evidence="12">Energy transducer TonB, C-terminal region</fullName>
    </submittedName>
</protein>
<dbReference type="SUPFAM" id="SSF74653">
    <property type="entry name" value="TolA/TonB C-terminal domain"/>
    <property type="match status" value="1"/>
</dbReference>
<feature type="compositionally biased region" description="Basic and acidic residues" evidence="10">
    <location>
        <begin position="83"/>
        <end position="115"/>
    </location>
</feature>
<keyword evidence="8" id="KW-1133">Transmembrane helix</keyword>
<evidence type="ECO:0000256" key="6">
    <source>
        <dbReference type="ARBA" id="ARBA00022692"/>
    </source>
</evidence>
<evidence type="ECO:0000256" key="8">
    <source>
        <dbReference type="ARBA" id="ARBA00022989"/>
    </source>
</evidence>
<evidence type="ECO:0000256" key="3">
    <source>
        <dbReference type="ARBA" id="ARBA00022448"/>
    </source>
</evidence>
<feature type="compositionally biased region" description="Polar residues" evidence="10">
    <location>
        <begin position="116"/>
        <end position="129"/>
    </location>
</feature>
<dbReference type="InterPro" id="IPR006260">
    <property type="entry name" value="TonB/TolA_C"/>
</dbReference>
<comment type="caution">
    <text evidence="12">The sequence shown here is derived from an EMBL/GenBank/DDBJ whole genome shotgun (WGS) entry which is preliminary data.</text>
</comment>
<dbReference type="InterPro" id="IPR037682">
    <property type="entry name" value="TonB_C"/>
</dbReference>
<evidence type="ECO:0000256" key="2">
    <source>
        <dbReference type="ARBA" id="ARBA00006555"/>
    </source>
</evidence>
<accession>A0ABQ6YBT7</accession>
<comment type="similarity">
    <text evidence="2">Belongs to the TonB family.</text>
</comment>
<evidence type="ECO:0000256" key="5">
    <source>
        <dbReference type="ARBA" id="ARBA00022519"/>
    </source>
</evidence>
<evidence type="ECO:0000256" key="10">
    <source>
        <dbReference type="SAM" id="MobiDB-lite"/>
    </source>
</evidence>
<evidence type="ECO:0000313" key="13">
    <source>
        <dbReference type="Proteomes" id="UP000771797"/>
    </source>
</evidence>
<proteinExistence type="inferred from homology"/>
<feature type="region of interest" description="Disordered" evidence="10">
    <location>
        <begin position="43"/>
        <end position="155"/>
    </location>
</feature>
<sequence length="252" mass="27555">MLVAALAHGLAVWLWLWHPRQEVPVLPAAAPQVVEVTLIAAPESPEALPPGPKQVEAAPSEPEPVVEPEPEPEPEPPPPVPKVKAEVALREKPEPPKEKPEPKPEKKQTQPERKVSQQSSEQAAPQTSAPVAVPDAQPGEVAGAPSIGAPSQSEINARQRWQSLLQAHLDRRKRYPRQARMRQQQGVPWVSFIMNREGKVLSVSLARSSGVDSLDKETLALVHRAEPLPTPPAEVQGDKLTLTVPVEFFMDR</sequence>
<dbReference type="PANTHER" id="PTHR33446">
    <property type="entry name" value="PROTEIN TONB-RELATED"/>
    <property type="match status" value="1"/>
</dbReference>
<dbReference type="PANTHER" id="PTHR33446:SF2">
    <property type="entry name" value="PROTEIN TONB"/>
    <property type="match status" value="1"/>
</dbReference>
<evidence type="ECO:0000313" key="12">
    <source>
        <dbReference type="EMBL" id="KAF0807162.1"/>
    </source>
</evidence>
<dbReference type="PROSITE" id="PS52015">
    <property type="entry name" value="TONB_CTD"/>
    <property type="match status" value="1"/>
</dbReference>
<keyword evidence="7" id="KW-0653">Protein transport</keyword>
<reference evidence="12 13" key="1">
    <citation type="submission" date="2012-09" db="EMBL/GenBank/DDBJ databases">
        <title>Genome Sequence of alkane-degrading Bacterium Alcanivorax sp. 6-D-6.</title>
        <authorList>
            <person name="Lai Q."/>
            <person name="Shao Z."/>
        </authorList>
    </citation>
    <scope>NUCLEOTIDE SEQUENCE [LARGE SCALE GENOMIC DNA]</scope>
    <source>
        <strain evidence="12 13">6-D-6</strain>
    </source>
</reference>
<evidence type="ECO:0000256" key="1">
    <source>
        <dbReference type="ARBA" id="ARBA00004383"/>
    </source>
</evidence>
<dbReference type="EMBL" id="AQPF01000005">
    <property type="protein sequence ID" value="KAF0807162.1"/>
    <property type="molecule type" value="Genomic_DNA"/>
</dbReference>
<organism evidence="12 13">
    <name type="scientific">Alcanivorax xiamenensis</name>
    <dbReference type="NCBI Taxonomy" id="1177156"/>
    <lineage>
        <taxon>Bacteria</taxon>
        <taxon>Pseudomonadati</taxon>
        <taxon>Pseudomonadota</taxon>
        <taxon>Gammaproteobacteria</taxon>
        <taxon>Oceanospirillales</taxon>
        <taxon>Alcanivoracaceae</taxon>
        <taxon>Alcanivorax</taxon>
    </lineage>
</organism>
<keyword evidence="13" id="KW-1185">Reference proteome</keyword>
<comment type="subcellular location">
    <subcellularLocation>
        <location evidence="1">Cell inner membrane</location>
        <topology evidence="1">Single-pass membrane protein</topology>
        <orientation evidence="1">Periplasmic side</orientation>
    </subcellularLocation>
</comment>
<dbReference type="Pfam" id="PF03544">
    <property type="entry name" value="TonB_C"/>
    <property type="match status" value="1"/>
</dbReference>
<evidence type="ECO:0000256" key="4">
    <source>
        <dbReference type="ARBA" id="ARBA00022475"/>
    </source>
</evidence>
<dbReference type="Gene3D" id="3.30.1150.10">
    <property type="match status" value="1"/>
</dbReference>
<dbReference type="InterPro" id="IPR051045">
    <property type="entry name" value="TonB-dependent_transducer"/>
</dbReference>
<evidence type="ECO:0000259" key="11">
    <source>
        <dbReference type="PROSITE" id="PS52015"/>
    </source>
</evidence>
<keyword evidence="5" id="KW-0997">Cell inner membrane</keyword>
<dbReference type="Proteomes" id="UP000771797">
    <property type="component" value="Unassembled WGS sequence"/>
</dbReference>
<keyword evidence="9" id="KW-0472">Membrane</keyword>
<name>A0ABQ6YBT7_9GAMM</name>
<evidence type="ECO:0000256" key="7">
    <source>
        <dbReference type="ARBA" id="ARBA00022927"/>
    </source>
</evidence>
<feature type="compositionally biased region" description="Acidic residues" evidence="10">
    <location>
        <begin position="64"/>
        <end position="74"/>
    </location>
</feature>
<keyword evidence="6" id="KW-0812">Transmembrane</keyword>
<gene>
    <name evidence="12" type="ORF">A6D6_01161</name>
</gene>
<feature type="domain" description="TonB C-terminal" evidence="11">
    <location>
        <begin position="160"/>
        <end position="252"/>
    </location>
</feature>
<dbReference type="NCBIfam" id="TIGR01352">
    <property type="entry name" value="tonB_Cterm"/>
    <property type="match status" value="1"/>
</dbReference>
<evidence type="ECO:0000256" key="9">
    <source>
        <dbReference type="ARBA" id="ARBA00023136"/>
    </source>
</evidence>
<keyword evidence="4" id="KW-1003">Cell membrane</keyword>
<keyword evidence="3" id="KW-0813">Transport</keyword>
<dbReference type="RefSeq" id="WP_159660191.1">
    <property type="nucleotide sequence ID" value="NZ_AQPF01000005.1"/>
</dbReference>